<dbReference type="SMART" id="SM00480">
    <property type="entry name" value="POL3Bc"/>
    <property type="match status" value="1"/>
</dbReference>
<proteinExistence type="inferred from homology"/>
<protein>
    <recommendedName>
        <fullName evidence="3 10">Beta sliding clamp</fullName>
    </recommendedName>
</protein>
<dbReference type="Proteomes" id="UP000886874">
    <property type="component" value="Unassembled WGS sequence"/>
</dbReference>
<feature type="domain" description="DNA polymerase III beta sliding clamp C-terminal" evidence="13">
    <location>
        <begin position="244"/>
        <end position="364"/>
    </location>
</feature>
<dbReference type="PANTHER" id="PTHR30478">
    <property type="entry name" value="DNA POLYMERASE III SUBUNIT BETA"/>
    <property type="match status" value="1"/>
</dbReference>
<evidence type="ECO:0000259" key="13">
    <source>
        <dbReference type="Pfam" id="PF02768"/>
    </source>
</evidence>
<dbReference type="Pfam" id="PF02767">
    <property type="entry name" value="DNA_pol3_beta_2"/>
    <property type="match status" value="1"/>
</dbReference>
<dbReference type="InterPro" id="IPR022634">
    <property type="entry name" value="DNA_polIII_beta_N"/>
</dbReference>
<dbReference type="GO" id="GO:0003887">
    <property type="term" value="F:DNA-directed DNA polymerase activity"/>
    <property type="evidence" value="ECO:0007669"/>
    <property type="project" value="UniProtKB-UniRule"/>
</dbReference>
<evidence type="ECO:0000313" key="15">
    <source>
        <dbReference type="Proteomes" id="UP000886874"/>
    </source>
</evidence>
<dbReference type="Pfam" id="PF00712">
    <property type="entry name" value="DNA_pol3_beta"/>
    <property type="match status" value="1"/>
</dbReference>
<dbReference type="GO" id="GO:0005737">
    <property type="term" value="C:cytoplasm"/>
    <property type="evidence" value="ECO:0007669"/>
    <property type="project" value="UniProtKB-SubCell"/>
</dbReference>
<dbReference type="SUPFAM" id="SSF55979">
    <property type="entry name" value="DNA clamp"/>
    <property type="match status" value="3"/>
</dbReference>
<name>A0A9D0Z7N7_9FIRM</name>
<organism evidence="14 15">
    <name type="scientific">Candidatus Avoscillospira stercorigallinarum</name>
    <dbReference type="NCBI Taxonomy" id="2840708"/>
    <lineage>
        <taxon>Bacteria</taxon>
        <taxon>Bacillati</taxon>
        <taxon>Bacillota</taxon>
        <taxon>Clostridia</taxon>
        <taxon>Eubacteriales</taxon>
        <taxon>Oscillospiraceae</taxon>
        <taxon>Oscillospiraceae incertae sedis</taxon>
        <taxon>Candidatus Avoscillospira</taxon>
    </lineage>
</organism>
<evidence type="ECO:0000256" key="7">
    <source>
        <dbReference type="ARBA" id="ARBA00022705"/>
    </source>
</evidence>
<dbReference type="AlphaFoldDB" id="A0A9D0Z7N7"/>
<comment type="function">
    <text evidence="10">Confers DNA tethering and processivity to DNA polymerases and other proteins. Acts as a clamp, forming a ring around DNA (a reaction catalyzed by the clamp-loading complex) which diffuses in an ATP-independent manner freely and bidirectionally along dsDNA. Initially characterized for its ability to contact the catalytic subunit of DNA polymerase III (Pol III), a complex, multichain enzyme responsible for most of the replicative synthesis in bacteria; Pol III exhibits 3'-5' exonuclease proofreading activity. The beta chain is required for initiation of replication as well as for processivity of DNA replication.</text>
</comment>
<keyword evidence="8 10" id="KW-0239">DNA-directed DNA polymerase</keyword>
<evidence type="ECO:0000256" key="9">
    <source>
        <dbReference type="ARBA" id="ARBA00023125"/>
    </source>
</evidence>
<evidence type="ECO:0000259" key="11">
    <source>
        <dbReference type="Pfam" id="PF00712"/>
    </source>
</evidence>
<dbReference type="InterPro" id="IPR001001">
    <property type="entry name" value="DNA_polIII_beta"/>
</dbReference>
<evidence type="ECO:0000256" key="4">
    <source>
        <dbReference type="ARBA" id="ARBA00022490"/>
    </source>
</evidence>
<dbReference type="CDD" id="cd00140">
    <property type="entry name" value="beta_clamp"/>
    <property type="match status" value="1"/>
</dbReference>
<accession>A0A9D0Z7N7</accession>
<evidence type="ECO:0000256" key="10">
    <source>
        <dbReference type="PIRNR" id="PIRNR000804"/>
    </source>
</evidence>
<evidence type="ECO:0000256" key="3">
    <source>
        <dbReference type="ARBA" id="ARBA00021035"/>
    </source>
</evidence>
<reference evidence="14" key="1">
    <citation type="submission" date="2020-10" db="EMBL/GenBank/DDBJ databases">
        <authorList>
            <person name="Gilroy R."/>
        </authorList>
    </citation>
    <scope>NUCLEOTIDE SEQUENCE</scope>
    <source>
        <strain evidence="14">ChiSjej2B20-13462</strain>
    </source>
</reference>
<evidence type="ECO:0000259" key="12">
    <source>
        <dbReference type="Pfam" id="PF02767"/>
    </source>
</evidence>
<feature type="domain" description="DNA polymerase III beta sliding clamp N-terminal" evidence="11">
    <location>
        <begin position="1"/>
        <end position="118"/>
    </location>
</feature>
<keyword evidence="5 10" id="KW-0808">Transferase</keyword>
<dbReference type="Gene3D" id="3.70.10.10">
    <property type="match status" value="1"/>
</dbReference>
<sequence>MKFTCDKALLVNAISIASRTVSVKSSIPALEGIHIRAGMELYLSGYNLETGITVTVQADIAETGSCVMPARLFFDIIRKLPDDTVTVTVDERFKVSIRSGIAAFQITAMSAEDYPALPDVEYENAIQIPQNKLRELISGTIFAVSENMARPVQTGCLIEVEPESITMVAVDGFRLALRRYIPQQNLDREVKFVAPAAALKELEKILGDTDDPAAFTLGRKHILFEVGNVTLVCRILEGEFLDWRRVVPENNPIQIGADRALLTASIDRVSLIVSEKLKSPVRCRFGKDKAEFHTVTTIGEARDSCDLAGDGKDLEIGFNCRYFLDALKAVPSDHVILELSNGLSPIVLTPSDGGRSFLYMVLPVRLKAE</sequence>
<keyword evidence="9" id="KW-0238">DNA-binding</keyword>
<evidence type="ECO:0000256" key="6">
    <source>
        <dbReference type="ARBA" id="ARBA00022695"/>
    </source>
</evidence>
<dbReference type="GO" id="GO:0008408">
    <property type="term" value="F:3'-5' exonuclease activity"/>
    <property type="evidence" value="ECO:0007669"/>
    <property type="project" value="InterPro"/>
</dbReference>
<evidence type="ECO:0000313" key="14">
    <source>
        <dbReference type="EMBL" id="HIQ70096.1"/>
    </source>
</evidence>
<comment type="subunit">
    <text evidence="10">Forms a ring-shaped head-to-tail homodimer around DNA.</text>
</comment>
<dbReference type="InterPro" id="IPR022635">
    <property type="entry name" value="DNA_polIII_beta_C"/>
</dbReference>
<keyword evidence="6 10" id="KW-0548">Nucleotidyltransferase</keyword>
<comment type="subcellular location">
    <subcellularLocation>
        <location evidence="1 10">Cytoplasm</location>
    </subcellularLocation>
</comment>
<evidence type="ECO:0000256" key="5">
    <source>
        <dbReference type="ARBA" id="ARBA00022679"/>
    </source>
</evidence>
<feature type="domain" description="DNA polymerase III beta sliding clamp central" evidence="12">
    <location>
        <begin position="127"/>
        <end position="240"/>
    </location>
</feature>
<evidence type="ECO:0000256" key="2">
    <source>
        <dbReference type="ARBA" id="ARBA00010752"/>
    </source>
</evidence>
<dbReference type="NCBIfam" id="TIGR00663">
    <property type="entry name" value="dnan"/>
    <property type="match status" value="1"/>
</dbReference>
<dbReference type="GO" id="GO:0006271">
    <property type="term" value="P:DNA strand elongation involved in DNA replication"/>
    <property type="evidence" value="ECO:0007669"/>
    <property type="project" value="TreeGrafter"/>
</dbReference>
<keyword evidence="7 10" id="KW-0235">DNA replication</keyword>
<comment type="similarity">
    <text evidence="2 10">Belongs to the beta sliding clamp family.</text>
</comment>
<dbReference type="Gene3D" id="3.10.150.10">
    <property type="entry name" value="DNA Polymerase III, subunit A, domain 2"/>
    <property type="match status" value="1"/>
</dbReference>
<reference evidence="14" key="2">
    <citation type="journal article" date="2021" name="PeerJ">
        <title>Extensive microbial diversity within the chicken gut microbiome revealed by metagenomics and culture.</title>
        <authorList>
            <person name="Gilroy R."/>
            <person name="Ravi A."/>
            <person name="Getino M."/>
            <person name="Pursley I."/>
            <person name="Horton D.L."/>
            <person name="Alikhan N.F."/>
            <person name="Baker D."/>
            <person name="Gharbi K."/>
            <person name="Hall N."/>
            <person name="Watson M."/>
            <person name="Adriaenssens E.M."/>
            <person name="Foster-Nyarko E."/>
            <person name="Jarju S."/>
            <person name="Secka A."/>
            <person name="Antonio M."/>
            <person name="Oren A."/>
            <person name="Chaudhuri R.R."/>
            <person name="La Ragione R."/>
            <person name="Hildebrand F."/>
            <person name="Pallen M.J."/>
        </authorList>
    </citation>
    <scope>NUCLEOTIDE SEQUENCE</scope>
    <source>
        <strain evidence="14">ChiSjej2B20-13462</strain>
    </source>
</reference>
<dbReference type="PIRSF" id="PIRSF000804">
    <property type="entry name" value="DNA_pol_III_b"/>
    <property type="match status" value="1"/>
</dbReference>
<dbReference type="Pfam" id="PF02768">
    <property type="entry name" value="DNA_pol3_beta_3"/>
    <property type="match status" value="1"/>
</dbReference>
<dbReference type="GO" id="GO:0009360">
    <property type="term" value="C:DNA polymerase III complex"/>
    <property type="evidence" value="ECO:0007669"/>
    <property type="project" value="InterPro"/>
</dbReference>
<keyword evidence="4 10" id="KW-0963">Cytoplasm</keyword>
<comment type="caution">
    <text evidence="14">The sequence shown here is derived from an EMBL/GenBank/DDBJ whole genome shotgun (WGS) entry which is preliminary data.</text>
</comment>
<dbReference type="PANTHER" id="PTHR30478:SF0">
    <property type="entry name" value="BETA SLIDING CLAMP"/>
    <property type="match status" value="1"/>
</dbReference>
<dbReference type="InterPro" id="IPR022637">
    <property type="entry name" value="DNA_polIII_beta_cen"/>
</dbReference>
<dbReference type="InterPro" id="IPR046938">
    <property type="entry name" value="DNA_clamp_sf"/>
</dbReference>
<evidence type="ECO:0000256" key="8">
    <source>
        <dbReference type="ARBA" id="ARBA00022932"/>
    </source>
</evidence>
<dbReference type="EMBL" id="DVFN01000104">
    <property type="protein sequence ID" value="HIQ70096.1"/>
    <property type="molecule type" value="Genomic_DNA"/>
</dbReference>
<gene>
    <name evidence="14" type="primary">dnaN</name>
    <name evidence="14" type="ORF">IAA67_07190</name>
</gene>
<dbReference type="GO" id="GO:0003677">
    <property type="term" value="F:DNA binding"/>
    <property type="evidence" value="ECO:0007669"/>
    <property type="project" value="UniProtKB-UniRule"/>
</dbReference>
<evidence type="ECO:0000256" key="1">
    <source>
        <dbReference type="ARBA" id="ARBA00004496"/>
    </source>
</evidence>